<feature type="domain" description="HSF-type DNA-binding" evidence="7">
    <location>
        <begin position="79"/>
        <end position="199"/>
    </location>
</feature>
<evidence type="ECO:0000313" key="8">
    <source>
        <dbReference type="EMBL" id="QGN14759.1"/>
    </source>
</evidence>
<dbReference type="Proteomes" id="UP000422736">
    <property type="component" value="Chromosome 2"/>
</dbReference>
<sequence>MSEIEREKSASQEGDRTEEPSSDPAGGSAKGTDPAGEHKNASSAGGSGSNNNVSNSSSTVVVKTEGQQNTTTTTGSSPQNPHFIHKLYSMLEDDDLKDLIWWSPAEDSFLIRPTERFSKALSAYFKHTNIASFVRQLNMYGFQKVSDHKSNWHVTTATTGGSNSSEDPEDSTINLWEFKHSSGYFRKGDKESLKAIKRRSSKYHISGNRKNSGSSVASNTGPSGVLSSIATSGGSMNVGTGGSHDSASWADYPPPSNRSHSYTSAEAMNAIPTPVFNNIQGPPTSYPVGVNYPVGLVPPAEYVNQPHNQFKSQPIDMKVHELNQSINGLRNENIDLQHRYELAVEELRATNLDMIKMLDLLQKTLMEKMAASTNPTSTNVTTSTSTSSTGEETSEQPKNVPRPHTPLDKIARKGSILSPRTKVSKDSSSNDQQQHPSSLAEINKFREAIYSRFQKFHETVQNSISVMDLKQQQSSFASMSHHNSGSAPTSSVNLLQAQYNSYNNNGTVPQGQMMTQQPFQTSARSSIADQHVNLMMNPFERRKSSSSSSKKRHMSVLMDPLAPAPQQQHHHTSGHNIQHQQQQQQQQSVPPQQQAHNGSQSSAPPNVISYKPYYPYGTVPVSNYRASQLYSTTPINSVSGHSSAPSEYGLAIETQNNFITNGPQTPVNIIKPIPAKAPYIELSGDSTPNGLGSQHASSTQLPQVMPQYANQTFQSAHSMTPVQSQPQGQNTSQGAQSSNGSQYSPSNQKQTQLQTQSHTNSTSGLHSLLSHDSRT</sequence>
<dbReference type="SMART" id="SM00415">
    <property type="entry name" value="HSF"/>
    <property type="match status" value="1"/>
</dbReference>
<feature type="region of interest" description="Disordered" evidence="6">
    <location>
        <begin position="200"/>
        <end position="261"/>
    </location>
</feature>
<feature type="region of interest" description="Disordered" evidence="6">
    <location>
        <begin position="563"/>
        <end position="607"/>
    </location>
</feature>
<feature type="compositionally biased region" description="Polar residues" evidence="6">
    <location>
        <begin position="208"/>
        <end position="246"/>
    </location>
</feature>
<evidence type="ECO:0000256" key="2">
    <source>
        <dbReference type="ARBA" id="ARBA00023125"/>
    </source>
</evidence>
<keyword evidence="9" id="KW-1185">Reference proteome</keyword>
<evidence type="ECO:0000256" key="4">
    <source>
        <dbReference type="RuleBase" id="RU004020"/>
    </source>
</evidence>
<dbReference type="InterPro" id="IPR000232">
    <property type="entry name" value="HSF_DNA-bd"/>
</dbReference>
<feature type="region of interest" description="Disordered" evidence="6">
    <location>
        <begin position="1"/>
        <end position="81"/>
    </location>
</feature>
<dbReference type="PRINTS" id="PR00056">
    <property type="entry name" value="HSFDOMAIN"/>
</dbReference>
<dbReference type="EMBL" id="CP015055">
    <property type="protein sequence ID" value="QGN14759.1"/>
    <property type="molecule type" value="Genomic_DNA"/>
</dbReference>
<reference evidence="8 9" key="1">
    <citation type="submission" date="2016-03" db="EMBL/GenBank/DDBJ databases">
        <title>How can Kluyveromyces marxianus grow so fast - potential evolutionary course in Saccharomyces Complex revealed by comparative genomics.</title>
        <authorList>
            <person name="Mo W."/>
            <person name="Lu W."/>
            <person name="Yang X."/>
            <person name="Qi J."/>
            <person name="Lv H."/>
        </authorList>
    </citation>
    <scope>NUCLEOTIDE SEQUENCE [LARGE SCALE GENOMIC DNA]</scope>
    <source>
        <strain evidence="8 9">FIM1</strain>
    </source>
</reference>
<dbReference type="SUPFAM" id="SSF46785">
    <property type="entry name" value="Winged helix' DNA-binding domain"/>
    <property type="match status" value="1"/>
</dbReference>
<organism evidence="8 9">
    <name type="scientific">Kluyveromyces marxianus</name>
    <name type="common">Yeast</name>
    <name type="synonym">Candida kefyr</name>
    <dbReference type="NCBI Taxonomy" id="4911"/>
    <lineage>
        <taxon>Eukaryota</taxon>
        <taxon>Fungi</taxon>
        <taxon>Dikarya</taxon>
        <taxon>Ascomycota</taxon>
        <taxon>Saccharomycotina</taxon>
        <taxon>Saccharomycetes</taxon>
        <taxon>Saccharomycetales</taxon>
        <taxon>Saccharomycetaceae</taxon>
        <taxon>Kluyveromyces</taxon>
    </lineage>
</organism>
<evidence type="ECO:0000256" key="1">
    <source>
        <dbReference type="ARBA" id="ARBA00004123"/>
    </source>
</evidence>
<comment type="similarity">
    <text evidence="4">Belongs to the HSF family.</text>
</comment>
<feature type="compositionally biased region" description="Low complexity" evidence="6">
    <location>
        <begin position="372"/>
        <end position="391"/>
    </location>
</feature>
<evidence type="ECO:0000256" key="5">
    <source>
        <dbReference type="SAM" id="Coils"/>
    </source>
</evidence>
<feature type="compositionally biased region" description="Basic and acidic residues" evidence="6">
    <location>
        <begin position="1"/>
        <end position="19"/>
    </location>
</feature>
<feature type="compositionally biased region" description="Polar residues" evidence="6">
    <location>
        <begin position="595"/>
        <end position="604"/>
    </location>
</feature>
<feature type="region of interest" description="Disordered" evidence="6">
    <location>
        <begin position="371"/>
        <end position="438"/>
    </location>
</feature>
<feature type="compositionally biased region" description="Polar residues" evidence="6">
    <location>
        <begin position="426"/>
        <end position="437"/>
    </location>
</feature>
<dbReference type="Pfam" id="PF00447">
    <property type="entry name" value="HSF_DNA-bind"/>
    <property type="match status" value="1"/>
</dbReference>
<feature type="coiled-coil region" evidence="5">
    <location>
        <begin position="319"/>
        <end position="346"/>
    </location>
</feature>
<dbReference type="PANTHER" id="PTHR10015">
    <property type="entry name" value="HEAT SHOCK TRANSCRIPTION FACTOR"/>
    <property type="match status" value="1"/>
</dbReference>
<feature type="region of interest" description="Disordered" evidence="6">
    <location>
        <begin position="503"/>
        <end position="525"/>
    </location>
</feature>
<feature type="compositionally biased region" description="Low complexity" evidence="6">
    <location>
        <begin position="578"/>
        <end position="594"/>
    </location>
</feature>
<keyword evidence="2" id="KW-0238">DNA-binding</keyword>
<evidence type="ECO:0000313" key="9">
    <source>
        <dbReference type="Proteomes" id="UP000422736"/>
    </source>
</evidence>
<feature type="compositionally biased region" description="Polar residues" evidence="6">
    <location>
        <begin position="714"/>
        <end position="765"/>
    </location>
</feature>
<dbReference type="PANTHER" id="PTHR10015:SF396">
    <property type="entry name" value="FLOCCULATION SUPPRESSION PROTEIN"/>
    <property type="match status" value="1"/>
</dbReference>
<keyword evidence="5" id="KW-0175">Coiled coil</keyword>
<feature type="compositionally biased region" description="Low complexity" evidence="6">
    <location>
        <begin position="41"/>
        <end position="81"/>
    </location>
</feature>
<dbReference type="InterPro" id="IPR036390">
    <property type="entry name" value="WH_DNA-bd_sf"/>
</dbReference>
<keyword evidence="3" id="KW-0539">Nucleus</keyword>
<proteinExistence type="inferred from homology"/>
<evidence type="ECO:0000256" key="6">
    <source>
        <dbReference type="SAM" id="MobiDB-lite"/>
    </source>
</evidence>
<accession>A0ABX6EV49</accession>
<evidence type="ECO:0000256" key="3">
    <source>
        <dbReference type="ARBA" id="ARBA00023242"/>
    </source>
</evidence>
<feature type="region of interest" description="Disordered" evidence="6">
    <location>
        <begin position="714"/>
        <end position="775"/>
    </location>
</feature>
<comment type="subcellular location">
    <subcellularLocation>
        <location evidence="1">Nucleus</location>
    </subcellularLocation>
</comment>
<dbReference type="Gene3D" id="1.10.10.10">
    <property type="entry name" value="Winged helix-like DNA-binding domain superfamily/Winged helix DNA-binding domain"/>
    <property type="match status" value="1"/>
</dbReference>
<protein>
    <submittedName>
        <fullName evidence="8">Flocculation suppression protein</fullName>
    </submittedName>
</protein>
<name>A0ABX6EV49_KLUMA</name>
<gene>
    <name evidence="8" type="primary">SFL1</name>
    <name evidence="8" type="ORF">FIM1_1429</name>
</gene>
<dbReference type="InterPro" id="IPR036388">
    <property type="entry name" value="WH-like_DNA-bd_sf"/>
</dbReference>
<evidence type="ECO:0000259" key="7">
    <source>
        <dbReference type="SMART" id="SM00415"/>
    </source>
</evidence>